<sequence>MHHKKLSNYYAEWIDNLFFEYADRHRVSWQPIESYIQCNGFFITFAFNRYEIGRRKSASNECSTTNLSPEFYNVDCFYKSLCRKLLGRKYFNKRDQQPLMIAAADVNGTRYNPRPYTLDNVHIHSLWLLQPGQKDALKTELDKARTASRLDFEKIHAVEIDRMARTSCGPSTLSSYTMKFLGANAEDMRIVHDVRKYPEPGEV</sequence>
<evidence type="ECO:0000313" key="1">
    <source>
        <dbReference type="EMBL" id="CCE98416.1"/>
    </source>
</evidence>
<name>G9A6A6_SINF1</name>
<evidence type="ECO:0000313" key="2">
    <source>
        <dbReference type="Proteomes" id="UP000007735"/>
    </source>
</evidence>
<dbReference type="AlphaFoldDB" id="G9A6A6"/>
<dbReference type="EMBL" id="HE616890">
    <property type="protein sequence ID" value="CCE98416.1"/>
    <property type="molecule type" value="Genomic_DNA"/>
</dbReference>
<protein>
    <submittedName>
        <fullName evidence="1">Uncharacterized protein</fullName>
    </submittedName>
</protein>
<dbReference type="HOGENOM" id="CLU_1348013_0_0_5"/>
<dbReference type="Proteomes" id="UP000007735">
    <property type="component" value="Chromosome"/>
</dbReference>
<gene>
    <name evidence="1" type="ordered locus">SFHH103_03925</name>
</gene>
<reference evidence="1 2" key="1">
    <citation type="journal article" date="2012" name="J. Bacteriol.">
        <title>Genome sequence of the soybean symbiont Sinorhizobium fredii HH103.</title>
        <authorList>
            <person name="Weidner S."/>
            <person name="Becker A."/>
            <person name="Bonilla I."/>
            <person name="Jaenicke S."/>
            <person name="Lloret J."/>
            <person name="Margaret I."/>
            <person name="Puhler A."/>
            <person name="Ruiz-Sainz J.E."/>
            <person name="Schneiker-Bekel S."/>
            <person name="Szczepanowski R."/>
            <person name="Vinardell J.M."/>
            <person name="Zehner S."/>
            <person name="Gottfert M."/>
        </authorList>
    </citation>
    <scope>NUCLEOTIDE SEQUENCE [LARGE SCALE GENOMIC DNA]</scope>
    <source>
        <strain evidence="1 2">HH103</strain>
    </source>
</reference>
<dbReference type="PATRIC" id="fig|380.5.peg.4146"/>
<proteinExistence type="predicted"/>
<accession>G9A6A6</accession>
<organism evidence="1 2">
    <name type="scientific">Sinorhizobium fredii (strain HH103)</name>
    <dbReference type="NCBI Taxonomy" id="1117943"/>
    <lineage>
        <taxon>Bacteria</taxon>
        <taxon>Pseudomonadati</taxon>
        <taxon>Pseudomonadota</taxon>
        <taxon>Alphaproteobacteria</taxon>
        <taxon>Hyphomicrobiales</taxon>
        <taxon>Rhizobiaceae</taxon>
        <taxon>Sinorhizobium/Ensifer group</taxon>
        <taxon>Sinorhizobium</taxon>
    </lineage>
</organism>
<dbReference type="RefSeq" id="WP_014330780.1">
    <property type="nucleotide sequence ID" value="NC_016812.1"/>
</dbReference>
<dbReference type="KEGG" id="sfh:SFHH103_03925"/>